<feature type="signal peptide" evidence="1">
    <location>
        <begin position="1"/>
        <end position="20"/>
    </location>
</feature>
<gene>
    <name evidence="2" type="ORF">ENT08_11275</name>
</gene>
<evidence type="ECO:0000256" key="1">
    <source>
        <dbReference type="SAM" id="SignalP"/>
    </source>
</evidence>
<name>A0A7V4GAD2_9BACT</name>
<protein>
    <recommendedName>
        <fullName evidence="3">Outer membrane protein beta-barrel domain-containing protein</fullName>
    </recommendedName>
</protein>
<comment type="caution">
    <text evidence="2">The sequence shown here is derived from an EMBL/GenBank/DDBJ whole genome shotgun (WGS) entry which is preliminary data.</text>
</comment>
<evidence type="ECO:0008006" key="3">
    <source>
        <dbReference type="Google" id="ProtNLM"/>
    </source>
</evidence>
<accession>A0A7V4GAD2</accession>
<dbReference type="EMBL" id="DSXI01000674">
    <property type="protein sequence ID" value="HGS06293.1"/>
    <property type="molecule type" value="Genomic_DNA"/>
</dbReference>
<proteinExistence type="predicted"/>
<keyword evidence="1" id="KW-0732">Signal</keyword>
<evidence type="ECO:0000313" key="2">
    <source>
        <dbReference type="EMBL" id="HGS06293.1"/>
    </source>
</evidence>
<sequence>MTRSKLWLVSLALVALTAGAAQGEMWAGGYLGGSWGASDSSMLTFTPTGLPRYYSASVKTNYTGDLQGAFQGGLKIGAWFEKSGVLAGINFPTWMKYFGFYTDFSYHRLNFRHNQGQFNVRVRYEGNNNGGDDVGPFQSSSYSFVAPFGMYTEGYAATWAFMFAGRYGFFPDADVPFGRLQLMLAVGPAILFSGQTPTITALQSVSGFGPYAQLKFNSQSSTDICLAVETGLRFMALKNVSIDATFKYRYAAPSYSYSLKRFAYVVTANNNNINYLAGADLKLDPTYHLFSFQIGANYHF</sequence>
<organism evidence="2">
    <name type="scientific">Desulfobacca acetoxidans</name>
    <dbReference type="NCBI Taxonomy" id="60893"/>
    <lineage>
        <taxon>Bacteria</taxon>
        <taxon>Pseudomonadati</taxon>
        <taxon>Thermodesulfobacteriota</taxon>
        <taxon>Desulfobaccia</taxon>
        <taxon>Desulfobaccales</taxon>
        <taxon>Desulfobaccaceae</taxon>
        <taxon>Desulfobacca</taxon>
    </lineage>
</organism>
<feature type="chain" id="PRO_5031008837" description="Outer membrane protein beta-barrel domain-containing protein" evidence="1">
    <location>
        <begin position="21"/>
        <end position="300"/>
    </location>
</feature>
<reference evidence="2" key="1">
    <citation type="journal article" date="2020" name="mSystems">
        <title>Genome- and Community-Level Interaction Insights into Carbon Utilization and Element Cycling Functions of Hydrothermarchaeota in Hydrothermal Sediment.</title>
        <authorList>
            <person name="Zhou Z."/>
            <person name="Liu Y."/>
            <person name="Xu W."/>
            <person name="Pan J."/>
            <person name="Luo Z.H."/>
            <person name="Li M."/>
        </authorList>
    </citation>
    <scope>NUCLEOTIDE SEQUENCE [LARGE SCALE GENOMIC DNA]</scope>
    <source>
        <strain evidence="2">SpSt-548</strain>
    </source>
</reference>
<dbReference type="AlphaFoldDB" id="A0A7V4GAD2"/>